<keyword evidence="1" id="KW-1133">Transmembrane helix</keyword>
<dbReference type="EMBL" id="CP042382">
    <property type="protein sequence ID" value="QEA38952.1"/>
    <property type="molecule type" value="Genomic_DNA"/>
</dbReference>
<keyword evidence="1" id="KW-0812">Transmembrane</keyword>
<dbReference type="Pfam" id="PF02470">
    <property type="entry name" value="MlaD"/>
    <property type="match status" value="1"/>
</dbReference>
<dbReference type="PANTHER" id="PTHR36698:SF2">
    <property type="entry name" value="MCE_MLAD DOMAIN-CONTAINING PROTEIN"/>
    <property type="match status" value="1"/>
</dbReference>
<evidence type="ECO:0000313" key="4">
    <source>
        <dbReference type="Proteomes" id="UP000321272"/>
    </source>
</evidence>
<dbReference type="PROSITE" id="PS51257">
    <property type="entry name" value="PROKAR_LIPOPROTEIN"/>
    <property type="match status" value="1"/>
</dbReference>
<gene>
    <name evidence="3" type="ORF">FGL86_07615</name>
</gene>
<evidence type="ECO:0000256" key="1">
    <source>
        <dbReference type="SAM" id="Phobius"/>
    </source>
</evidence>
<dbReference type="Proteomes" id="UP000321272">
    <property type="component" value="Chromosome"/>
</dbReference>
<name>A0A5B8SPA2_9GAMM</name>
<dbReference type="KEGG" id="paur:FGL86_07615"/>
<reference evidence="3 4" key="1">
    <citation type="submission" date="2019-06" db="EMBL/GenBank/DDBJ databases">
        <title>Genome analyses of bacteria isolated from kimchi.</title>
        <authorList>
            <person name="Lee S."/>
            <person name="Ahn S."/>
            <person name="Roh S."/>
        </authorList>
    </citation>
    <scope>NUCLEOTIDE SEQUENCE [LARGE SCALE GENOMIC DNA]</scope>
    <source>
        <strain evidence="3 4">CBA4606</strain>
    </source>
</reference>
<organism evidence="3 4">
    <name type="scientific">Pistricoccus aurantiacus</name>
    <dbReference type="NCBI Taxonomy" id="1883414"/>
    <lineage>
        <taxon>Bacteria</taxon>
        <taxon>Pseudomonadati</taxon>
        <taxon>Pseudomonadota</taxon>
        <taxon>Gammaproteobacteria</taxon>
        <taxon>Oceanospirillales</taxon>
        <taxon>Halomonadaceae</taxon>
        <taxon>Pistricoccus</taxon>
    </lineage>
</organism>
<evidence type="ECO:0000259" key="2">
    <source>
        <dbReference type="Pfam" id="PF02470"/>
    </source>
</evidence>
<keyword evidence="4" id="KW-1185">Reference proteome</keyword>
<accession>A0A5B8SPA2</accession>
<dbReference type="InterPro" id="IPR003399">
    <property type="entry name" value="Mce/MlaD"/>
</dbReference>
<proteinExistence type="predicted"/>
<dbReference type="PANTHER" id="PTHR36698">
    <property type="entry name" value="BLL5892 PROTEIN"/>
    <property type="match status" value="1"/>
</dbReference>
<dbReference type="OrthoDB" id="9806984at2"/>
<feature type="domain" description="Mce/MlaD" evidence="2">
    <location>
        <begin position="38"/>
        <end position="115"/>
    </location>
</feature>
<dbReference type="AlphaFoldDB" id="A0A5B8SPA2"/>
<keyword evidence="1" id="KW-0472">Membrane</keyword>
<protein>
    <submittedName>
        <fullName evidence="3">MCE family protein</fullName>
    </submittedName>
</protein>
<evidence type="ECO:0000313" key="3">
    <source>
        <dbReference type="EMBL" id="QEA38952.1"/>
    </source>
</evidence>
<dbReference type="RefSeq" id="WP_147184008.1">
    <property type="nucleotide sequence ID" value="NZ_CP042382.1"/>
</dbReference>
<feature type="transmembrane region" description="Helical" evidence="1">
    <location>
        <begin position="6"/>
        <end position="28"/>
    </location>
</feature>
<sequence length="295" mass="32298">MEPRAHHVLIGLFAIITFGGCLLFALWLGKSSVERDYSYYEIRFDQAVSGLAIGNTVQYNGIKVGDVVDLYLDPENPSQVRALVRIYSDVPIKSDTRASLTLANITGSMSIQLRGGTPQSPTLESDRDAPAVITAQPSPLRSFLADGETLIGSLDQLLESANRLISPKNTERIERILVDIEQLTTTLTEQRGELTQAVAHFNRAGQQVNALLENQGSEAFDSAQRAMATLERTSRRLDSLLAGNAASVNRGLGQLGPALSELNSVLNNLNRITRRLEESPSDYLFNRDAIEEFAP</sequence>